<feature type="domain" description="C2H2-type" evidence="5">
    <location>
        <begin position="153"/>
        <end position="182"/>
    </location>
</feature>
<dbReference type="RefSeq" id="XP_003747883.1">
    <property type="nucleotide sequence ID" value="XM_003747835.2"/>
</dbReference>
<evidence type="ECO:0000313" key="6">
    <source>
        <dbReference type="Proteomes" id="UP000694867"/>
    </source>
</evidence>
<dbReference type="Pfam" id="PF00096">
    <property type="entry name" value="zf-C2H2"/>
    <property type="match status" value="5"/>
</dbReference>
<dbReference type="PROSITE" id="PS00028">
    <property type="entry name" value="ZINC_FINGER_C2H2_1"/>
    <property type="match status" value="6"/>
</dbReference>
<dbReference type="KEGG" id="goe:100905067"/>
<keyword evidence="3" id="KW-0862">Zinc</keyword>
<dbReference type="SUPFAM" id="SSF57667">
    <property type="entry name" value="beta-beta-alpha zinc fingers"/>
    <property type="match status" value="3"/>
</dbReference>
<keyword evidence="1" id="KW-0479">Metal-binding</keyword>
<dbReference type="Proteomes" id="UP000694867">
    <property type="component" value="Unplaced"/>
</dbReference>
<dbReference type="InterPro" id="IPR013087">
    <property type="entry name" value="Znf_C2H2_type"/>
</dbReference>
<evidence type="ECO:0000256" key="1">
    <source>
        <dbReference type="ARBA" id="ARBA00022723"/>
    </source>
</evidence>
<dbReference type="SMART" id="SM00355">
    <property type="entry name" value="ZnF_C2H2"/>
    <property type="match status" value="6"/>
</dbReference>
<feature type="domain" description="C2H2-type" evidence="5">
    <location>
        <begin position="182"/>
        <end position="211"/>
    </location>
</feature>
<reference evidence="7" key="1">
    <citation type="submission" date="2025-08" db="UniProtKB">
        <authorList>
            <consortium name="RefSeq"/>
        </authorList>
    </citation>
    <scope>IDENTIFICATION</scope>
</reference>
<dbReference type="FunFam" id="3.30.160.60:FF:000065">
    <property type="entry name" value="B-cell CLL/lymphoma 6, member B"/>
    <property type="match status" value="1"/>
</dbReference>
<dbReference type="FunFam" id="3.30.160.60:FF:002343">
    <property type="entry name" value="Zinc finger protein 33A"/>
    <property type="match status" value="2"/>
</dbReference>
<protein>
    <submittedName>
        <fullName evidence="7">Metal regulatory transcription factor 1</fullName>
    </submittedName>
</protein>
<dbReference type="AlphaFoldDB" id="A0AAJ6W0K8"/>
<feature type="domain" description="C2H2-type" evidence="5">
    <location>
        <begin position="123"/>
        <end position="152"/>
    </location>
</feature>
<evidence type="ECO:0000313" key="7">
    <source>
        <dbReference type="RefSeq" id="XP_003747883.1"/>
    </source>
</evidence>
<feature type="domain" description="C2H2-type" evidence="5">
    <location>
        <begin position="240"/>
        <end position="266"/>
    </location>
</feature>
<keyword evidence="2 4" id="KW-0863">Zinc-finger</keyword>
<evidence type="ECO:0000259" key="5">
    <source>
        <dbReference type="PROSITE" id="PS50157"/>
    </source>
</evidence>
<dbReference type="PROSITE" id="PS50157">
    <property type="entry name" value="ZINC_FINGER_C2H2_2"/>
    <property type="match status" value="6"/>
</dbReference>
<dbReference type="PANTHER" id="PTHR46179:SF25">
    <property type="entry name" value="METAL RESPONSE ELEMENT-BINDING TRANSCRIPTION FACTOR-1, ISOFORM C"/>
    <property type="match status" value="1"/>
</dbReference>
<dbReference type="GeneID" id="100905067"/>
<evidence type="ECO:0000256" key="3">
    <source>
        <dbReference type="ARBA" id="ARBA00022833"/>
    </source>
</evidence>
<dbReference type="GO" id="GO:0008270">
    <property type="term" value="F:zinc ion binding"/>
    <property type="evidence" value="ECO:0007669"/>
    <property type="project" value="UniProtKB-KW"/>
</dbReference>
<feature type="domain" description="C2H2-type" evidence="5">
    <location>
        <begin position="212"/>
        <end position="239"/>
    </location>
</feature>
<dbReference type="InterPro" id="IPR036236">
    <property type="entry name" value="Znf_C2H2_sf"/>
</dbReference>
<feature type="domain" description="C2H2-type" evidence="5">
    <location>
        <begin position="93"/>
        <end position="122"/>
    </location>
</feature>
<dbReference type="PANTHER" id="PTHR46179">
    <property type="entry name" value="ZINC FINGER PROTEIN"/>
    <property type="match status" value="1"/>
</dbReference>
<accession>A0AAJ6W0K8</accession>
<sequence length="317" mass="36544">MSSSDDRKRCTLFEESSITLQDMYHHDEICSDHLLEDLTDERTNHLVSIEHRVSDDNHLTFQVQGINIPERATHATLTIKTRDGLNGERTKGFHCDVYGCDKTYSTQGNLKTHKKRHTRELTFFCSQEGCGKAFLTSYSRNIHLRIHTHERPYKCEALECTRTFSTRYRLRAHERIHTGQTFECEWLECDRKFTTVSDRKKHSRVHTGERRFLCESCGKIFGASHHLKSHRRTHTGEKPHQCNVCSKKFATPYSFRSHVKSKHAQDILEESARIARICTCTKEACEKAECCSTCLLPVGPQAVEMTPDVNTVESPSP</sequence>
<evidence type="ECO:0000256" key="4">
    <source>
        <dbReference type="PROSITE-ProRule" id="PRU00042"/>
    </source>
</evidence>
<name>A0AAJ6W0K8_9ACAR</name>
<proteinExistence type="predicted"/>
<dbReference type="Gene3D" id="3.30.160.60">
    <property type="entry name" value="Classic Zinc Finger"/>
    <property type="match status" value="6"/>
</dbReference>
<organism evidence="6 7">
    <name type="scientific">Galendromus occidentalis</name>
    <name type="common">western predatory mite</name>
    <dbReference type="NCBI Taxonomy" id="34638"/>
    <lineage>
        <taxon>Eukaryota</taxon>
        <taxon>Metazoa</taxon>
        <taxon>Ecdysozoa</taxon>
        <taxon>Arthropoda</taxon>
        <taxon>Chelicerata</taxon>
        <taxon>Arachnida</taxon>
        <taxon>Acari</taxon>
        <taxon>Parasitiformes</taxon>
        <taxon>Mesostigmata</taxon>
        <taxon>Gamasina</taxon>
        <taxon>Phytoseioidea</taxon>
        <taxon>Phytoseiidae</taxon>
        <taxon>Typhlodrominae</taxon>
        <taxon>Galendromus</taxon>
    </lineage>
</organism>
<keyword evidence="6" id="KW-1185">Reference proteome</keyword>
<dbReference type="GO" id="GO:0006357">
    <property type="term" value="P:regulation of transcription by RNA polymerase II"/>
    <property type="evidence" value="ECO:0007669"/>
    <property type="project" value="TreeGrafter"/>
</dbReference>
<gene>
    <name evidence="7" type="primary">LOC100905067</name>
</gene>
<dbReference type="GO" id="GO:0005634">
    <property type="term" value="C:nucleus"/>
    <property type="evidence" value="ECO:0007669"/>
    <property type="project" value="TreeGrafter"/>
</dbReference>
<dbReference type="InterPro" id="IPR051061">
    <property type="entry name" value="Zinc_finger_trans_reg"/>
</dbReference>
<evidence type="ECO:0000256" key="2">
    <source>
        <dbReference type="ARBA" id="ARBA00022771"/>
    </source>
</evidence>